<comment type="similarity">
    <text evidence="2 13">Belongs to the class-II aminoacyl-tRNA synthetase family. Phe-tRNA synthetase alpha subunit type 1 subfamily.</text>
</comment>
<evidence type="ECO:0000256" key="5">
    <source>
        <dbReference type="ARBA" id="ARBA00022598"/>
    </source>
</evidence>
<dbReference type="NCBIfam" id="TIGR00468">
    <property type="entry name" value="pheS"/>
    <property type="match status" value="1"/>
</dbReference>
<evidence type="ECO:0000256" key="1">
    <source>
        <dbReference type="ARBA" id="ARBA00004496"/>
    </source>
</evidence>
<keyword evidence="14" id="KW-0175">Coiled coil</keyword>
<name>D2NUC8_ROTMD</name>
<keyword evidence="9 13" id="KW-0460">Magnesium</keyword>
<dbReference type="HAMAP" id="MF_00281">
    <property type="entry name" value="Phe_tRNA_synth_alpha1"/>
    <property type="match status" value="1"/>
</dbReference>
<dbReference type="InterPro" id="IPR045864">
    <property type="entry name" value="aa-tRNA-synth_II/BPL/LPL"/>
</dbReference>
<evidence type="ECO:0000256" key="3">
    <source>
        <dbReference type="ARBA" id="ARBA00011209"/>
    </source>
</evidence>
<dbReference type="Gene3D" id="3.30.930.10">
    <property type="entry name" value="Bira Bifunctional Protein, Domain 2"/>
    <property type="match status" value="1"/>
</dbReference>
<evidence type="ECO:0000256" key="6">
    <source>
        <dbReference type="ARBA" id="ARBA00022723"/>
    </source>
</evidence>
<dbReference type="SUPFAM" id="SSF46589">
    <property type="entry name" value="tRNA-binding arm"/>
    <property type="match status" value="1"/>
</dbReference>
<dbReference type="GO" id="GO:0005524">
    <property type="term" value="F:ATP binding"/>
    <property type="evidence" value="ECO:0007669"/>
    <property type="project" value="UniProtKB-UniRule"/>
</dbReference>
<evidence type="ECO:0000256" key="4">
    <source>
        <dbReference type="ARBA" id="ARBA00022490"/>
    </source>
</evidence>
<feature type="coiled-coil region" evidence="14">
    <location>
        <begin position="39"/>
        <end position="70"/>
    </location>
</feature>
<dbReference type="PANTHER" id="PTHR11538:SF41">
    <property type="entry name" value="PHENYLALANINE--TRNA LIGASE, MITOCHONDRIAL"/>
    <property type="match status" value="1"/>
</dbReference>
<dbReference type="InterPro" id="IPR004529">
    <property type="entry name" value="Phe-tRNA-synth_IIc_asu"/>
</dbReference>
<dbReference type="STRING" id="680646.RMDY18_14220"/>
<organism evidence="16 17">
    <name type="scientific">Rothia mucilaginosa (strain DY-18)</name>
    <name type="common">Stomatococcus mucilaginosus</name>
    <dbReference type="NCBI Taxonomy" id="680646"/>
    <lineage>
        <taxon>Bacteria</taxon>
        <taxon>Bacillati</taxon>
        <taxon>Actinomycetota</taxon>
        <taxon>Actinomycetes</taxon>
        <taxon>Micrococcales</taxon>
        <taxon>Micrococcaceae</taxon>
        <taxon>Rothia</taxon>
    </lineage>
</organism>
<dbReference type="CDD" id="cd00496">
    <property type="entry name" value="PheRS_alpha_core"/>
    <property type="match status" value="1"/>
</dbReference>
<keyword evidence="7 13" id="KW-0547">Nucleotide-binding</keyword>
<comment type="cofactor">
    <cofactor evidence="13">
        <name>Mg(2+)</name>
        <dbReference type="ChEBI" id="CHEBI:18420"/>
    </cofactor>
    <text evidence="13">Binds 2 magnesium ions per tetramer.</text>
</comment>
<feature type="domain" description="Aminoacyl-transfer RNA synthetases class-II family profile" evidence="15">
    <location>
        <begin position="155"/>
        <end position="355"/>
    </location>
</feature>
<dbReference type="FunFam" id="3.30.930.10:FF:000003">
    <property type="entry name" value="Phenylalanine--tRNA ligase alpha subunit"/>
    <property type="match status" value="1"/>
</dbReference>
<dbReference type="HOGENOM" id="CLU_025086_0_1_11"/>
<dbReference type="GO" id="GO:0006432">
    <property type="term" value="P:phenylalanyl-tRNA aminoacylation"/>
    <property type="evidence" value="ECO:0007669"/>
    <property type="project" value="UniProtKB-UniRule"/>
</dbReference>
<reference evidence="16 17" key="3">
    <citation type="journal article" date="2010" name="Sequencing">
        <title>Complete Genome Sequence of Rothia mucilaginosa DY-18: A Clinical Isolate with Dense Meshwork-Like Structures from a Persistent Apical Periodontitis Lesion.</title>
        <authorList>
            <person name="Yamane K."/>
            <person name="Nambu T."/>
            <person name="Yamanaka T."/>
            <person name="Mashimo C."/>
            <person name="Sugimori C."/>
            <person name="Leung K.-P."/>
            <person name="Fukushima H."/>
        </authorList>
    </citation>
    <scope>NUCLEOTIDE SEQUENCE [LARGE SCALE GENOMIC DNA]</scope>
    <source>
        <strain evidence="16 17">DY-18</strain>
    </source>
</reference>
<keyword evidence="5 13" id="KW-0436">Ligase</keyword>
<evidence type="ECO:0000313" key="16">
    <source>
        <dbReference type="EMBL" id="BAI65254.1"/>
    </source>
</evidence>
<keyword evidence="11 13" id="KW-0030">Aminoacyl-tRNA synthetase</keyword>
<dbReference type="PANTHER" id="PTHR11538">
    <property type="entry name" value="PHENYLALANYL-TRNA SYNTHETASE"/>
    <property type="match status" value="1"/>
</dbReference>
<dbReference type="KEGG" id="rmu:RMDY18_14220"/>
<evidence type="ECO:0000256" key="12">
    <source>
        <dbReference type="ARBA" id="ARBA00049255"/>
    </source>
</evidence>
<keyword evidence="17" id="KW-1185">Reference proteome</keyword>
<dbReference type="InterPro" id="IPR010978">
    <property type="entry name" value="tRNA-bd_arm"/>
</dbReference>
<dbReference type="GO" id="GO:0005737">
    <property type="term" value="C:cytoplasm"/>
    <property type="evidence" value="ECO:0007669"/>
    <property type="project" value="UniProtKB-SubCell"/>
</dbReference>
<keyword evidence="10 13" id="KW-0648">Protein biosynthesis</keyword>
<keyword evidence="8 13" id="KW-0067">ATP-binding</keyword>
<comment type="subcellular location">
    <subcellularLocation>
        <location evidence="1 13">Cytoplasm</location>
    </subcellularLocation>
</comment>
<dbReference type="EC" id="6.1.1.20" evidence="13"/>
<dbReference type="GO" id="GO:0000049">
    <property type="term" value="F:tRNA binding"/>
    <property type="evidence" value="ECO:0007669"/>
    <property type="project" value="InterPro"/>
</dbReference>
<dbReference type="InterPro" id="IPR004188">
    <property type="entry name" value="Phe-tRNA_ligase_II_N"/>
</dbReference>
<comment type="subunit">
    <text evidence="3 13">Tetramer of two alpha and two beta subunits.</text>
</comment>
<keyword evidence="6 13" id="KW-0479">Metal-binding</keyword>
<dbReference type="InterPro" id="IPR002319">
    <property type="entry name" value="Phenylalanyl-tRNA_Synthase"/>
</dbReference>
<dbReference type="eggNOG" id="COG0016">
    <property type="taxonomic scope" value="Bacteria"/>
</dbReference>
<evidence type="ECO:0000256" key="13">
    <source>
        <dbReference type="HAMAP-Rule" id="MF_00281"/>
    </source>
</evidence>
<protein>
    <recommendedName>
        <fullName evidence="13">Phenylalanine--tRNA ligase alpha subunit</fullName>
        <ecNumber evidence="13">6.1.1.20</ecNumber>
    </recommendedName>
    <alternativeName>
        <fullName evidence="13">Phenylalanyl-tRNA synthetase alpha subunit</fullName>
        <shortName evidence="13">PheRS</shortName>
    </alternativeName>
</protein>
<accession>D2NUC8</accession>
<evidence type="ECO:0000256" key="10">
    <source>
        <dbReference type="ARBA" id="ARBA00022917"/>
    </source>
</evidence>
<reference evidence="17" key="1">
    <citation type="submission" date="2009-07" db="EMBL/GenBank/DDBJ databases">
        <title>Complete genome sequence of Rothia mucilaginosa DJ.</title>
        <authorList>
            <person name="Yamane K."/>
            <person name="Nambu T."/>
            <person name="Mashimo C."/>
            <person name="Sugimori C."/>
            <person name="Yamanaka T."/>
            <person name="Leung K."/>
            <person name="Fukushima H."/>
        </authorList>
    </citation>
    <scope>NUCLEOTIDE SEQUENCE [LARGE SCALE GENOMIC DNA]</scope>
    <source>
        <strain evidence="17">DY-18</strain>
    </source>
</reference>
<feature type="binding site" evidence="13">
    <location>
        <position position="299"/>
    </location>
    <ligand>
        <name>Mg(2+)</name>
        <dbReference type="ChEBI" id="CHEBI:18420"/>
        <note>shared with beta subunit</note>
    </ligand>
</feature>
<reference evidence="16 17" key="2">
    <citation type="journal article" date="2010" name="J Osaka Dent Univ">
        <title>Isolation and identification of Rothia mucilaginosa from persistent apical periodontitis lesions.</title>
        <authorList>
            <person name="Yamane K."/>
            <person name="Yoshida M."/>
            <person name="Fujihira T."/>
            <person name="Baba T."/>
            <person name="Tsuji N."/>
            <person name="Hayashi H."/>
            <person name="Sugimori C."/>
            <person name="Yamanaka T."/>
            <person name="Mashimo C."/>
            <person name="Nambu T."/>
            <person name="Kawai H."/>
            <person name="Fukushima H."/>
        </authorList>
    </citation>
    <scope>NUCLEOTIDE SEQUENCE [LARGE SCALE GENOMIC DNA]</scope>
    <source>
        <strain evidence="16 17">DY-18</strain>
    </source>
</reference>
<dbReference type="EMBL" id="AP011540">
    <property type="protein sequence ID" value="BAI65254.1"/>
    <property type="molecule type" value="Genomic_DNA"/>
</dbReference>
<keyword evidence="4 13" id="KW-0963">Cytoplasm</keyword>
<dbReference type="SUPFAM" id="SSF55681">
    <property type="entry name" value="Class II aaRS and biotin synthetases"/>
    <property type="match status" value="1"/>
</dbReference>
<dbReference type="GO" id="GO:0004826">
    <property type="term" value="F:phenylalanine-tRNA ligase activity"/>
    <property type="evidence" value="ECO:0007669"/>
    <property type="project" value="UniProtKB-UniRule"/>
</dbReference>
<evidence type="ECO:0000256" key="9">
    <source>
        <dbReference type="ARBA" id="ARBA00022842"/>
    </source>
</evidence>
<evidence type="ECO:0000256" key="7">
    <source>
        <dbReference type="ARBA" id="ARBA00022741"/>
    </source>
</evidence>
<dbReference type="InterPro" id="IPR006195">
    <property type="entry name" value="aa-tRNA-synth_II"/>
</dbReference>
<evidence type="ECO:0000259" key="15">
    <source>
        <dbReference type="PROSITE" id="PS50862"/>
    </source>
</evidence>
<evidence type="ECO:0000313" key="17">
    <source>
        <dbReference type="Proteomes" id="UP000001883"/>
    </source>
</evidence>
<evidence type="ECO:0000256" key="11">
    <source>
        <dbReference type="ARBA" id="ARBA00023146"/>
    </source>
</evidence>
<dbReference type="InterPro" id="IPR022911">
    <property type="entry name" value="Phe_tRNA_ligase_alpha1_bac"/>
</dbReference>
<evidence type="ECO:0000256" key="2">
    <source>
        <dbReference type="ARBA" id="ARBA00010207"/>
    </source>
</evidence>
<dbReference type="Pfam" id="PF02912">
    <property type="entry name" value="Phe_tRNA-synt_N"/>
    <property type="match status" value="1"/>
</dbReference>
<evidence type="ECO:0000256" key="8">
    <source>
        <dbReference type="ARBA" id="ARBA00022840"/>
    </source>
</evidence>
<gene>
    <name evidence="13" type="primary">pheS</name>
    <name evidence="16" type="ordered locus">RMDY18_14220</name>
</gene>
<sequence length="381" mass="42983">MQRRVTMTDSVQEHEGLNGPAQVLARIAQVLEENPENGLDAIREAFEAERERAKQEIREKAKDFDSLKEVRLSFFGEKGIMSIANRQMRDLQNQHKGPVGKLMGQARAALTEAIEARTAELEAEREARILAEEAVDVSAASPRRSLGGRHPIALMQERLTDIFVGMGWEVADGPELESEWYNFDALNIKPDHPAREMQDTFYVEPKDAHLLLRTHTSPVQMRSLLSRDLPLYIVCPGQVYRTDELDATHTPVFHQIEGLAVDKGLTMADLKGTLEYMARAMFGEDAKIRLRPNFFPFTEPSAELDLWHPNAKGGPQWIEWGGCGMVNPNVLRAAGIDPEEYSGFAFGMGIERTLMFRNNVADMHDMVEGDIRFSEQFGMEI</sequence>
<proteinExistence type="inferred from homology"/>
<dbReference type="AlphaFoldDB" id="D2NUC8"/>
<dbReference type="GO" id="GO:0000287">
    <property type="term" value="F:magnesium ion binding"/>
    <property type="evidence" value="ECO:0007669"/>
    <property type="project" value="UniProtKB-UniRule"/>
</dbReference>
<dbReference type="Pfam" id="PF01409">
    <property type="entry name" value="tRNA-synt_2d"/>
    <property type="match status" value="1"/>
</dbReference>
<comment type="catalytic activity">
    <reaction evidence="12 13">
        <text>tRNA(Phe) + L-phenylalanine + ATP = L-phenylalanyl-tRNA(Phe) + AMP + diphosphate + H(+)</text>
        <dbReference type="Rhea" id="RHEA:19413"/>
        <dbReference type="Rhea" id="RHEA-COMP:9668"/>
        <dbReference type="Rhea" id="RHEA-COMP:9699"/>
        <dbReference type="ChEBI" id="CHEBI:15378"/>
        <dbReference type="ChEBI" id="CHEBI:30616"/>
        <dbReference type="ChEBI" id="CHEBI:33019"/>
        <dbReference type="ChEBI" id="CHEBI:58095"/>
        <dbReference type="ChEBI" id="CHEBI:78442"/>
        <dbReference type="ChEBI" id="CHEBI:78531"/>
        <dbReference type="ChEBI" id="CHEBI:456215"/>
        <dbReference type="EC" id="6.1.1.20"/>
    </reaction>
</comment>
<dbReference type="Proteomes" id="UP000001883">
    <property type="component" value="Chromosome"/>
</dbReference>
<dbReference type="PROSITE" id="PS50862">
    <property type="entry name" value="AA_TRNA_LIGASE_II"/>
    <property type="match status" value="1"/>
</dbReference>
<evidence type="ECO:0000256" key="14">
    <source>
        <dbReference type="SAM" id="Coils"/>
    </source>
</evidence>